<dbReference type="InterPro" id="IPR038937">
    <property type="entry name" value="RopGEF"/>
</dbReference>
<protein>
    <submittedName>
        <fullName evidence="5">Putative Rop guanine nucleotide exchange factor</fullName>
    </submittedName>
</protein>
<dbReference type="PANTHER" id="PTHR33101">
    <property type="entry name" value="ROP GUANINE NUCLEOTIDE EXCHANGE FACTOR 1"/>
    <property type="match status" value="1"/>
</dbReference>
<gene>
    <name evidence="5" type="ORF">ZOSMA_7G01180</name>
</gene>
<feature type="domain" description="PRONE" evidence="4">
    <location>
        <begin position="65"/>
        <end position="439"/>
    </location>
</feature>
<evidence type="ECO:0000256" key="3">
    <source>
        <dbReference type="SAM" id="MobiDB-lite"/>
    </source>
</evidence>
<evidence type="ECO:0000313" key="6">
    <source>
        <dbReference type="Proteomes" id="UP000036987"/>
    </source>
</evidence>
<evidence type="ECO:0000313" key="5">
    <source>
        <dbReference type="EMBL" id="KMZ58087.1"/>
    </source>
</evidence>
<feature type="compositionally biased region" description="Acidic residues" evidence="3">
    <location>
        <begin position="1"/>
        <end position="10"/>
    </location>
</feature>
<dbReference type="OrthoDB" id="1053009at2759"/>
<dbReference type="STRING" id="29655.A0A0K9NPT1"/>
<dbReference type="Gene3D" id="1.20.58.2010">
    <property type="entry name" value="PRONE domain, subdomain 1"/>
    <property type="match status" value="2"/>
</dbReference>
<evidence type="ECO:0000256" key="1">
    <source>
        <dbReference type="ARBA" id="ARBA00022658"/>
    </source>
</evidence>
<dbReference type="OMA" id="PFIHREH"/>
<keyword evidence="6" id="KW-1185">Reference proteome</keyword>
<comment type="caution">
    <text evidence="5">The sequence shown here is derived from an EMBL/GenBank/DDBJ whole genome shotgun (WGS) entry which is preliminary data.</text>
</comment>
<sequence length="546" mass="61235">MRGLEEEEDSSTTTTTISGSTTTMTTSCSTEGVQRRSYSEDSATVSSVSEVASDEKVRAKKEQLIEKKKPEISEIDMMKERFAKLLLGEDMSGSGKGVSTALAISNAITNLFATVFVQVSRLEPLAPEMKTMWRREIEWLLCVSDYIVELAPSWQTFPDGVKHEVMTCRPRSDLFINLPALRKLDNMLIEILDSFHDTEFWYVDKGVLAPDSDIPGTFQKPLQRQEEKWWLPIPRVPPGGLSEKFHTQLQHKRESTNQILKAVMTINANVLDEIDVPDSYLESLPKNGKTSLGDVIHGYITSEKFSPECLLDCLDLSSEHQALEIANRVEAASFIWRRKTTVNKPKSSWGIVREFMVDAEKRELLSERAETLLLCLKQRFPALTQTTLDMSKIQYNKDVGKSILESYSRVLESLAFNIIARIDDIHYVDGLTQHSEKLLSVPIKLVSSTPYVGSAYTTPGFSPIKLVGSATGGGGGDKSPLVNRISTQQHSSHHRLGVKKVLTDYLSADRLNGNSNHLLEPTESMNQETYLKSPRMQEWNQNSGIL</sequence>
<evidence type="ECO:0000259" key="4">
    <source>
        <dbReference type="PROSITE" id="PS51334"/>
    </source>
</evidence>
<feature type="region of interest" description="Disordered" evidence="3">
    <location>
        <begin position="1"/>
        <end position="57"/>
    </location>
</feature>
<dbReference type="FunFam" id="1.20.58.2010:FF:000001">
    <property type="entry name" value="Rop guanine nucleotide exchange factor 14"/>
    <property type="match status" value="1"/>
</dbReference>
<reference evidence="6" key="1">
    <citation type="journal article" date="2016" name="Nature">
        <title>The genome of the seagrass Zostera marina reveals angiosperm adaptation to the sea.</title>
        <authorList>
            <person name="Olsen J.L."/>
            <person name="Rouze P."/>
            <person name="Verhelst B."/>
            <person name="Lin Y.-C."/>
            <person name="Bayer T."/>
            <person name="Collen J."/>
            <person name="Dattolo E."/>
            <person name="De Paoli E."/>
            <person name="Dittami S."/>
            <person name="Maumus F."/>
            <person name="Michel G."/>
            <person name="Kersting A."/>
            <person name="Lauritano C."/>
            <person name="Lohaus R."/>
            <person name="Toepel M."/>
            <person name="Tonon T."/>
            <person name="Vanneste K."/>
            <person name="Amirebrahimi M."/>
            <person name="Brakel J."/>
            <person name="Bostroem C."/>
            <person name="Chovatia M."/>
            <person name="Grimwood J."/>
            <person name="Jenkins J.W."/>
            <person name="Jueterbock A."/>
            <person name="Mraz A."/>
            <person name="Stam W.T."/>
            <person name="Tice H."/>
            <person name="Bornberg-Bauer E."/>
            <person name="Green P.J."/>
            <person name="Pearson G.A."/>
            <person name="Procaccini G."/>
            <person name="Duarte C.M."/>
            <person name="Schmutz J."/>
            <person name="Reusch T.B.H."/>
            <person name="Van de Peer Y."/>
        </authorList>
    </citation>
    <scope>NUCLEOTIDE SEQUENCE [LARGE SCALE GENOMIC DNA]</scope>
    <source>
        <strain evidence="6">cv. Finnish</strain>
    </source>
</reference>
<dbReference type="GO" id="GO:0005886">
    <property type="term" value="C:plasma membrane"/>
    <property type="evidence" value="ECO:0000318"/>
    <property type="project" value="GO_Central"/>
</dbReference>
<dbReference type="Pfam" id="PF03759">
    <property type="entry name" value="PRONE"/>
    <property type="match status" value="1"/>
</dbReference>
<accession>A0A0K9NPT1</accession>
<proteinExistence type="predicted"/>
<dbReference type="PANTHER" id="PTHR33101:SF14">
    <property type="entry name" value="ROP GUANINE NUCLEOTIDE EXCHANGE FACTOR 7"/>
    <property type="match status" value="1"/>
</dbReference>
<dbReference type="FunFam" id="1.20.58.2010:FF:000003">
    <property type="entry name" value="Rop guanine nucleotide exchange factor 14"/>
    <property type="match status" value="1"/>
</dbReference>
<dbReference type="PROSITE" id="PS51334">
    <property type="entry name" value="PRONE"/>
    <property type="match status" value="1"/>
</dbReference>
<feature type="compositionally biased region" description="Low complexity" evidence="3">
    <location>
        <begin position="40"/>
        <end position="51"/>
    </location>
</feature>
<organism evidence="5 6">
    <name type="scientific">Zostera marina</name>
    <name type="common">Eelgrass</name>
    <dbReference type="NCBI Taxonomy" id="29655"/>
    <lineage>
        <taxon>Eukaryota</taxon>
        <taxon>Viridiplantae</taxon>
        <taxon>Streptophyta</taxon>
        <taxon>Embryophyta</taxon>
        <taxon>Tracheophyta</taxon>
        <taxon>Spermatophyta</taxon>
        <taxon>Magnoliopsida</taxon>
        <taxon>Liliopsida</taxon>
        <taxon>Zosteraceae</taxon>
        <taxon>Zostera</taxon>
    </lineage>
</organism>
<dbReference type="EMBL" id="LFYR01001978">
    <property type="protein sequence ID" value="KMZ58087.1"/>
    <property type="molecule type" value="Genomic_DNA"/>
</dbReference>
<dbReference type="PROSITE" id="PS51257">
    <property type="entry name" value="PROKAR_LIPOPROTEIN"/>
    <property type="match status" value="1"/>
</dbReference>
<dbReference type="Proteomes" id="UP000036987">
    <property type="component" value="Unassembled WGS sequence"/>
</dbReference>
<feature type="compositionally biased region" description="Low complexity" evidence="3">
    <location>
        <begin position="11"/>
        <end position="30"/>
    </location>
</feature>
<evidence type="ECO:0000256" key="2">
    <source>
        <dbReference type="PROSITE-ProRule" id="PRU00663"/>
    </source>
</evidence>
<dbReference type="AlphaFoldDB" id="A0A0K9NPT1"/>
<dbReference type="InterPro" id="IPR005512">
    <property type="entry name" value="PRONE_dom"/>
</dbReference>
<dbReference type="GO" id="GO:0005085">
    <property type="term" value="F:guanyl-nucleotide exchange factor activity"/>
    <property type="evidence" value="ECO:0000318"/>
    <property type="project" value="GO_Central"/>
</dbReference>
<keyword evidence="1 2" id="KW-0344">Guanine-nucleotide releasing factor</keyword>
<name>A0A0K9NPT1_ZOSMR</name>